<gene>
    <name evidence="2" type="ORF">A2570_01385</name>
</gene>
<evidence type="ECO:0000313" key="3">
    <source>
        <dbReference type="Proteomes" id="UP000178570"/>
    </source>
</evidence>
<dbReference type="Proteomes" id="UP000178570">
    <property type="component" value="Unassembled WGS sequence"/>
</dbReference>
<dbReference type="EMBL" id="MHHY01000006">
    <property type="protein sequence ID" value="OGY40761.1"/>
    <property type="molecule type" value="Genomic_DNA"/>
</dbReference>
<proteinExistence type="predicted"/>
<dbReference type="InterPro" id="IPR009061">
    <property type="entry name" value="DNA-bd_dom_put_sf"/>
</dbReference>
<dbReference type="STRING" id="1797529.A2570_01385"/>
<sequence length="78" mass="8993">MVESTIQKPEVKADGKDENNYLGIKEVAKDLGVSKATILRWLQSGKLDGFFHIGRKWLIRRVDFEKFINLKVESESNK</sequence>
<dbReference type="GO" id="GO:0003677">
    <property type="term" value="F:DNA binding"/>
    <property type="evidence" value="ECO:0007669"/>
    <property type="project" value="InterPro"/>
</dbReference>
<comment type="caution">
    <text evidence="2">The sequence shown here is derived from an EMBL/GenBank/DDBJ whole genome shotgun (WGS) entry which is preliminary data.</text>
</comment>
<dbReference type="NCBIfam" id="TIGR01764">
    <property type="entry name" value="excise"/>
    <property type="match status" value="1"/>
</dbReference>
<dbReference type="SUPFAM" id="SSF46955">
    <property type="entry name" value="Putative DNA-binding domain"/>
    <property type="match status" value="1"/>
</dbReference>
<reference evidence="2 3" key="1">
    <citation type="journal article" date="2016" name="Nat. Commun.">
        <title>Thousands of microbial genomes shed light on interconnected biogeochemical processes in an aquifer system.</title>
        <authorList>
            <person name="Anantharaman K."/>
            <person name="Brown C.T."/>
            <person name="Hug L.A."/>
            <person name="Sharon I."/>
            <person name="Castelle C.J."/>
            <person name="Probst A.J."/>
            <person name="Thomas B.C."/>
            <person name="Singh A."/>
            <person name="Wilkins M.J."/>
            <person name="Karaoz U."/>
            <person name="Brodie E.L."/>
            <person name="Williams K.H."/>
            <person name="Hubbard S.S."/>
            <person name="Banfield J.F."/>
        </authorList>
    </citation>
    <scope>NUCLEOTIDE SEQUENCE [LARGE SCALE GENOMIC DNA]</scope>
</reference>
<dbReference type="Gene3D" id="1.10.1660.10">
    <property type="match status" value="1"/>
</dbReference>
<dbReference type="InterPro" id="IPR041657">
    <property type="entry name" value="HTH_17"/>
</dbReference>
<dbReference type="InterPro" id="IPR010093">
    <property type="entry name" value="SinI_DNA-bd"/>
</dbReference>
<dbReference type="Pfam" id="PF12728">
    <property type="entry name" value="HTH_17"/>
    <property type="match status" value="1"/>
</dbReference>
<feature type="domain" description="Helix-turn-helix" evidence="1">
    <location>
        <begin position="21"/>
        <end position="69"/>
    </location>
</feature>
<protein>
    <recommendedName>
        <fullName evidence="1">Helix-turn-helix domain-containing protein</fullName>
    </recommendedName>
</protein>
<evidence type="ECO:0000313" key="2">
    <source>
        <dbReference type="EMBL" id="OGY40761.1"/>
    </source>
</evidence>
<dbReference type="AlphaFoldDB" id="A0A1G1XLB6"/>
<evidence type="ECO:0000259" key="1">
    <source>
        <dbReference type="Pfam" id="PF12728"/>
    </source>
</evidence>
<organism evidence="2 3">
    <name type="scientific">Candidatus Brennerbacteria bacterium RIFOXYD1_FULL_41_16</name>
    <dbReference type="NCBI Taxonomy" id="1797529"/>
    <lineage>
        <taxon>Bacteria</taxon>
        <taxon>Candidatus Brenneribacteriota</taxon>
    </lineage>
</organism>
<accession>A0A1G1XLB6</accession>
<name>A0A1G1XLB6_9BACT</name>